<proteinExistence type="predicted"/>
<accession>A0ACC6KUS4</accession>
<evidence type="ECO:0000313" key="1">
    <source>
        <dbReference type="EMBL" id="MDR6782836.1"/>
    </source>
</evidence>
<gene>
    <name evidence="1" type="ORF">J2X78_001388</name>
</gene>
<dbReference type="Proteomes" id="UP001246858">
    <property type="component" value="Unassembled WGS sequence"/>
</dbReference>
<organism evidence="1 2">
    <name type="scientific">Pedobacter africanus</name>
    <dbReference type="NCBI Taxonomy" id="151894"/>
    <lineage>
        <taxon>Bacteria</taxon>
        <taxon>Pseudomonadati</taxon>
        <taxon>Bacteroidota</taxon>
        <taxon>Sphingobacteriia</taxon>
        <taxon>Sphingobacteriales</taxon>
        <taxon>Sphingobacteriaceae</taxon>
        <taxon>Pedobacter</taxon>
    </lineage>
</organism>
<reference evidence="1" key="1">
    <citation type="submission" date="2023-07" db="EMBL/GenBank/DDBJ databases">
        <title>Sorghum-associated microbial communities from plants grown in Nebraska, USA.</title>
        <authorList>
            <person name="Schachtman D."/>
        </authorList>
    </citation>
    <scope>NUCLEOTIDE SEQUENCE</scope>
    <source>
        <strain evidence="1">2697</strain>
    </source>
</reference>
<name>A0ACC6KUS4_9SPHI</name>
<sequence>MRSSIKLHLAAAQAEAKVTVQSVSHYHAHIELFDCTVKRDIEIDYSVPEPAIFMYVELKKNSCYLCYKPVGNYRRKVSAGVNRIMLITFRTDWLMYKCQKLPELNAITAAVSNPAARQMSLPAIGIGRSLFAALRKMDRPGDDPDDAAYNFISGCINKYYSKLQYRNQKSAEISAFVKQNFNSDVVEKMPELASRFFVSERTMARLADVTFGMPLHTQVIKLRMDYALELLLTTRKSIFEIAALSGYSDAHYFGKAFKKYFGECPGLLRRTRRKARRIEIQVGAWVSG</sequence>
<evidence type="ECO:0000313" key="2">
    <source>
        <dbReference type="Proteomes" id="UP001246858"/>
    </source>
</evidence>
<comment type="caution">
    <text evidence="1">The sequence shown here is derived from an EMBL/GenBank/DDBJ whole genome shotgun (WGS) entry which is preliminary data.</text>
</comment>
<dbReference type="EMBL" id="JAVDTF010000001">
    <property type="protein sequence ID" value="MDR6782836.1"/>
    <property type="molecule type" value="Genomic_DNA"/>
</dbReference>
<protein>
    <submittedName>
        <fullName evidence="1">AraC-like DNA-binding protein</fullName>
    </submittedName>
</protein>
<keyword evidence="2" id="KW-1185">Reference proteome</keyword>